<dbReference type="PANTHER" id="PTHR43213:SF5">
    <property type="entry name" value="BIFUNCTIONAL DTTP_UTP PYROPHOSPHATASE_METHYLTRANSFERASE PROTEIN-RELATED"/>
    <property type="match status" value="1"/>
</dbReference>
<comment type="caution">
    <text evidence="4">Lacks conserved residue(s) required for the propagation of feature annotation.</text>
</comment>
<evidence type="ECO:0000256" key="4">
    <source>
        <dbReference type="HAMAP-Rule" id="MF_00528"/>
    </source>
</evidence>
<dbReference type="HAMAP" id="MF_00528">
    <property type="entry name" value="Maf"/>
    <property type="match status" value="1"/>
</dbReference>
<proteinExistence type="inferred from homology"/>
<dbReference type="Pfam" id="PF02545">
    <property type="entry name" value="Maf"/>
    <property type="match status" value="1"/>
</dbReference>
<comment type="catalytic activity">
    <reaction evidence="4">
        <text>a ribonucleoside 5'-triphosphate + H2O = a ribonucleoside 5'-phosphate + diphosphate + H(+)</text>
        <dbReference type="Rhea" id="RHEA:23996"/>
        <dbReference type="ChEBI" id="CHEBI:15377"/>
        <dbReference type="ChEBI" id="CHEBI:15378"/>
        <dbReference type="ChEBI" id="CHEBI:33019"/>
        <dbReference type="ChEBI" id="CHEBI:58043"/>
        <dbReference type="ChEBI" id="CHEBI:61557"/>
        <dbReference type="EC" id="3.6.1.9"/>
    </reaction>
</comment>
<evidence type="ECO:0000256" key="2">
    <source>
        <dbReference type="ARBA" id="ARBA00022801"/>
    </source>
</evidence>
<feature type="active site" description="Proton acceptor" evidence="4">
    <location>
        <position position="80"/>
    </location>
</feature>
<dbReference type="PANTHER" id="PTHR43213">
    <property type="entry name" value="BIFUNCTIONAL DTTP/UTP PYROPHOSPHATASE/METHYLTRANSFERASE PROTEIN-RELATED"/>
    <property type="match status" value="1"/>
</dbReference>
<keyword evidence="2 4" id="KW-0378">Hydrolase</keyword>
<keyword evidence="6" id="KW-1185">Reference proteome</keyword>
<organism evidence="5 6">
    <name type="scientific">Sneathiella marina</name>
    <dbReference type="NCBI Taxonomy" id="2950108"/>
    <lineage>
        <taxon>Bacteria</taxon>
        <taxon>Pseudomonadati</taxon>
        <taxon>Pseudomonadota</taxon>
        <taxon>Alphaproteobacteria</taxon>
        <taxon>Sneathiellales</taxon>
        <taxon>Sneathiellaceae</taxon>
        <taxon>Sneathiella</taxon>
    </lineage>
</organism>
<dbReference type="EMBL" id="CP098747">
    <property type="protein sequence ID" value="USG61392.1"/>
    <property type="molecule type" value="Genomic_DNA"/>
</dbReference>
<dbReference type="CDD" id="cd00555">
    <property type="entry name" value="Maf"/>
    <property type="match status" value="1"/>
</dbReference>
<name>A0ABY4W2H1_9PROT</name>
<dbReference type="EC" id="3.6.1.9" evidence="4"/>
<comment type="cofactor">
    <cofactor evidence="1 4">
        <name>a divalent metal cation</name>
        <dbReference type="ChEBI" id="CHEBI:60240"/>
    </cofactor>
</comment>
<keyword evidence="3 4" id="KW-0546">Nucleotide metabolism</keyword>
<gene>
    <name evidence="5" type="ORF">NBZ79_00185</name>
</gene>
<dbReference type="RefSeq" id="WP_251934393.1">
    <property type="nucleotide sequence ID" value="NZ_CP098747.1"/>
</dbReference>
<dbReference type="InterPro" id="IPR003697">
    <property type="entry name" value="Maf-like"/>
</dbReference>
<dbReference type="InterPro" id="IPR029001">
    <property type="entry name" value="ITPase-like_fam"/>
</dbReference>
<comment type="similarity">
    <text evidence="4">Belongs to the Maf family.</text>
</comment>
<keyword evidence="4" id="KW-0963">Cytoplasm</keyword>
<protein>
    <recommendedName>
        <fullName evidence="4">Nucleoside triphosphate pyrophosphatase</fullName>
        <ecNumber evidence="4">3.6.1.9</ecNumber>
    </recommendedName>
    <alternativeName>
        <fullName evidence="4">Nucleotide pyrophosphatase</fullName>
        <shortName evidence="4">Nucleotide PPase</shortName>
    </alternativeName>
</protein>
<comment type="catalytic activity">
    <reaction evidence="4">
        <text>a 2'-deoxyribonucleoside 5'-triphosphate + H2O = a 2'-deoxyribonucleoside 5'-phosphate + diphosphate + H(+)</text>
        <dbReference type="Rhea" id="RHEA:44644"/>
        <dbReference type="ChEBI" id="CHEBI:15377"/>
        <dbReference type="ChEBI" id="CHEBI:15378"/>
        <dbReference type="ChEBI" id="CHEBI:33019"/>
        <dbReference type="ChEBI" id="CHEBI:61560"/>
        <dbReference type="ChEBI" id="CHEBI:65317"/>
        <dbReference type="EC" id="3.6.1.9"/>
    </reaction>
</comment>
<comment type="subcellular location">
    <subcellularLocation>
        <location evidence="4">Cytoplasm</location>
    </subcellularLocation>
</comment>
<evidence type="ECO:0000313" key="5">
    <source>
        <dbReference type="EMBL" id="USG61392.1"/>
    </source>
</evidence>
<dbReference type="Proteomes" id="UP001056291">
    <property type="component" value="Chromosome"/>
</dbReference>
<dbReference type="Gene3D" id="3.90.950.10">
    <property type="match status" value="1"/>
</dbReference>
<accession>A0ABY4W2H1</accession>
<evidence type="ECO:0000313" key="6">
    <source>
        <dbReference type="Proteomes" id="UP001056291"/>
    </source>
</evidence>
<reference evidence="5" key="1">
    <citation type="submission" date="2022-06" db="EMBL/GenBank/DDBJ databases">
        <title>Sneathiella actinostolidae sp. nov., isolated from a sea anemonein the Western Pacific Ocean.</title>
        <authorList>
            <person name="Wei M.J."/>
        </authorList>
    </citation>
    <scope>NUCLEOTIDE SEQUENCE</scope>
    <source>
        <strain evidence="5">PHK-P5</strain>
    </source>
</reference>
<sequence>MADASQPELVLASASVSRARLLTNAGLDFTKIPAAIDEDEVKHALRGAMAPPSDTAVALAELKASRISRNYPAAFVIGADQILDCNGIWFDKPPDMDHARAHLLSLKGKSHQLSNAVCVAKGGTILWHHVNQASLTMRPFDDAFLEKYLAEAGDAILSSVGAYHLEGLGAHLFSRVEGDFFSILGLPLLPLLDFLRNHKIGLTI</sequence>
<dbReference type="PIRSF" id="PIRSF006305">
    <property type="entry name" value="Maf"/>
    <property type="match status" value="1"/>
</dbReference>
<dbReference type="SUPFAM" id="SSF52972">
    <property type="entry name" value="ITPase-like"/>
    <property type="match status" value="1"/>
</dbReference>
<comment type="function">
    <text evidence="4">Nucleoside triphosphate pyrophosphatase. May have a dual role in cell division arrest and in preventing the incorporation of modified nucleotides into cellular nucleic acids.</text>
</comment>
<evidence type="ECO:0000256" key="1">
    <source>
        <dbReference type="ARBA" id="ARBA00001968"/>
    </source>
</evidence>
<evidence type="ECO:0000256" key="3">
    <source>
        <dbReference type="ARBA" id="ARBA00023080"/>
    </source>
</evidence>